<evidence type="ECO:0000256" key="2">
    <source>
        <dbReference type="SAM" id="SignalP"/>
    </source>
</evidence>
<feature type="signal peptide" evidence="2">
    <location>
        <begin position="1"/>
        <end position="24"/>
    </location>
</feature>
<name>A0ABW3EGR6_9LACO</name>
<organism evidence="4 5">
    <name type="scientific">Loigolactobacillus binensis</name>
    <dbReference type="NCBI Taxonomy" id="2559922"/>
    <lineage>
        <taxon>Bacteria</taxon>
        <taxon>Bacillati</taxon>
        <taxon>Bacillota</taxon>
        <taxon>Bacilli</taxon>
        <taxon>Lactobacillales</taxon>
        <taxon>Lactobacillaceae</taxon>
        <taxon>Loigolactobacillus</taxon>
    </lineage>
</organism>
<feature type="compositionally biased region" description="Low complexity" evidence="1">
    <location>
        <begin position="134"/>
        <end position="163"/>
    </location>
</feature>
<reference evidence="5" key="1">
    <citation type="journal article" date="2019" name="Int. J. Syst. Evol. Microbiol.">
        <title>The Global Catalogue of Microorganisms (GCM) 10K type strain sequencing project: providing services to taxonomists for standard genome sequencing and annotation.</title>
        <authorList>
            <consortium name="The Broad Institute Genomics Platform"/>
            <consortium name="The Broad Institute Genome Sequencing Center for Infectious Disease"/>
            <person name="Wu L."/>
            <person name="Ma J."/>
        </authorList>
    </citation>
    <scope>NUCLEOTIDE SEQUENCE [LARGE SCALE GENOMIC DNA]</scope>
    <source>
        <strain evidence="5">CCM 8925</strain>
    </source>
</reference>
<gene>
    <name evidence="4" type="ORF">ACFQZ7_10975</name>
</gene>
<keyword evidence="5" id="KW-1185">Reference proteome</keyword>
<sequence length="218" mass="21366">MKKMVLGLMVGAGILGTSTVAANAADTGEVVPSTTGDVAFSSGTLSLSVVDNTNLSFGKNTISAANATLGASTTPTVKVSDLRGTNDGWSLTVAQGQQFNTKTDATGSALTNAALTVFSTKVSSDDPKVNEGHATLTPGTTTPGTTTSGTTTSGTTTSGTTTNGAAGTVASALAGDGNGISTFKFGSSTLTVPGATPKLAQGYTTTLTWNLGATPSND</sequence>
<evidence type="ECO:0000313" key="4">
    <source>
        <dbReference type="EMBL" id="MFD0898246.1"/>
    </source>
</evidence>
<comment type="caution">
    <text evidence="4">The sequence shown here is derived from an EMBL/GenBank/DDBJ whole genome shotgun (WGS) entry which is preliminary data.</text>
</comment>
<dbReference type="EMBL" id="JBHTIO010000048">
    <property type="protein sequence ID" value="MFD0898246.1"/>
    <property type="molecule type" value="Genomic_DNA"/>
</dbReference>
<evidence type="ECO:0000259" key="3">
    <source>
        <dbReference type="Pfam" id="PF13731"/>
    </source>
</evidence>
<keyword evidence="2" id="KW-0732">Signal</keyword>
<protein>
    <submittedName>
        <fullName evidence="4">WxL domain-containing protein</fullName>
    </submittedName>
</protein>
<dbReference type="InterPro" id="IPR027994">
    <property type="entry name" value="WxL_dom"/>
</dbReference>
<evidence type="ECO:0000313" key="5">
    <source>
        <dbReference type="Proteomes" id="UP001597104"/>
    </source>
</evidence>
<dbReference type="Pfam" id="PF13731">
    <property type="entry name" value="WxL"/>
    <property type="match status" value="1"/>
</dbReference>
<evidence type="ECO:0000256" key="1">
    <source>
        <dbReference type="SAM" id="MobiDB-lite"/>
    </source>
</evidence>
<feature type="chain" id="PRO_5047147617" evidence="2">
    <location>
        <begin position="25"/>
        <end position="218"/>
    </location>
</feature>
<proteinExistence type="predicted"/>
<feature type="region of interest" description="Disordered" evidence="1">
    <location>
        <begin position="122"/>
        <end position="163"/>
    </location>
</feature>
<feature type="domain" description="WxL" evidence="3">
    <location>
        <begin position="39"/>
        <end position="215"/>
    </location>
</feature>
<dbReference type="Proteomes" id="UP001597104">
    <property type="component" value="Unassembled WGS sequence"/>
</dbReference>
<accession>A0ABW3EGR6</accession>
<dbReference type="RefSeq" id="WP_137638898.1">
    <property type="nucleotide sequence ID" value="NZ_BJDN01000058.1"/>
</dbReference>